<dbReference type="SUPFAM" id="SSF52954">
    <property type="entry name" value="Class II aaRS ABD-related"/>
    <property type="match status" value="1"/>
</dbReference>
<evidence type="ECO:0000256" key="6">
    <source>
        <dbReference type="ARBA" id="ARBA00023146"/>
    </source>
</evidence>
<dbReference type="InterPro" id="IPR006195">
    <property type="entry name" value="aa-tRNA-synth_II"/>
</dbReference>
<evidence type="ECO:0000313" key="9">
    <source>
        <dbReference type="EMBL" id="MFD0991375.1"/>
    </source>
</evidence>
<evidence type="ECO:0000256" key="7">
    <source>
        <dbReference type="HAMAP-Rule" id="MF_01571"/>
    </source>
</evidence>
<evidence type="ECO:0000256" key="2">
    <source>
        <dbReference type="ARBA" id="ARBA00022598"/>
    </source>
</evidence>
<gene>
    <name evidence="7 9" type="primary">proS</name>
    <name evidence="9" type="ORF">ACFQ1R_14820</name>
</gene>
<dbReference type="PANTHER" id="PTHR43382">
    <property type="entry name" value="PROLYL-TRNA SYNTHETASE"/>
    <property type="match status" value="1"/>
</dbReference>
<dbReference type="SUPFAM" id="SSF64586">
    <property type="entry name" value="C-terminal domain of ProRS"/>
    <property type="match status" value="1"/>
</dbReference>
<keyword evidence="3 7" id="KW-0547">Nucleotide-binding</keyword>
<keyword evidence="10" id="KW-1185">Reference proteome</keyword>
<dbReference type="InterPro" id="IPR017449">
    <property type="entry name" value="Pro-tRNA_synth_II"/>
</dbReference>
<dbReference type="PANTHER" id="PTHR43382:SF2">
    <property type="entry name" value="BIFUNCTIONAL GLUTAMATE_PROLINE--TRNA LIGASE"/>
    <property type="match status" value="1"/>
</dbReference>
<keyword evidence="2 7" id="KW-0436">Ligase</keyword>
<dbReference type="PROSITE" id="PS50862">
    <property type="entry name" value="AA_TRNA_LIGASE_II"/>
    <property type="match status" value="1"/>
</dbReference>
<dbReference type="EMBL" id="JBHTJI010000042">
    <property type="protein sequence ID" value="MFD0991375.1"/>
    <property type="molecule type" value="Genomic_DNA"/>
</dbReference>
<dbReference type="SMART" id="SM00946">
    <property type="entry name" value="ProRS-C_1"/>
    <property type="match status" value="1"/>
</dbReference>
<dbReference type="RefSeq" id="WP_379927052.1">
    <property type="nucleotide sequence ID" value="NZ_JBHTJI010000042.1"/>
</dbReference>
<dbReference type="CDD" id="cd00778">
    <property type="entry name" value="ProRS_core_arch_euk"/>
    <property type="match status" value="1"/>
</dbReference>
<name>A0ABW3JMJ3_9FLAO</name>
<dbReference type="EC" id="6.1.1.15" evidence="7"/>
<keyword evidence="4 7" id="KW-0067">ATP-binding</keyword>
<evidence type="ECO:0000256" key="3">
    <source>
        <dbReference type="ARBA" id="ARBA00022741"/>
    </source>
</evidence>
<dbReference type="Pfam" id="PF09180">
    <property type="entry name" value="ProRS-C_1"/>
    <property type="match status" value="1"/>
</dbReference>
<dbReference type="InterPro" id="IPR033721">
    <property type="entry name" value="ProRS_core_arch_euk"/>
</dbReference>
<dbReference type="GO" id="GO:0004827">
    <property type="term" value="F:proline-tRNA ligase activity"/>
    <property type="evidence" value="ECO:0007669"/>
    <property type="project" value="UniProtKB-EC"/>
</dbReference>
<organism evidence="9 10">
    <name type="scientific">Mariniflexile jejuense</name>
    <dbReference type="NCBI Taxonomy" id="1173582"/>
    <lineage>
        <taxon>Bacteria</taxon>
        <taxon>Pseudomonadati</taxon>
        <taxon>Bacteroidota</taxon>
        <taxon>Flavobacteriia</taxon>
        <taxon>Flavobacteriales</taxon>
        <taxon>Flavobacteriaceae</taxon>
        <taxon>Mariniflexile</taxon>
    </lineage>
</organism>
<sequence>MSKKLTSRTEDYSKWYNELVVKADLAENSAVRGCMVIKPYGYAIWEKMQAELDRMFKETGHQNAYFPLFVPKSLFEAEEKNAEGFAKECAIVTHYRLQADPDKPGKLRVDPEAKLEEELIVRPTSEAIIWNTYRNWIQSYRDLPILINQWANVVRWEMRTRLFLRTAEFLWQEGHTAHATKAEAIAEARLMNNVYATFAENFMAIPVVQGVKTESERFAGADETFCIEALMQDGKALQAGTSHFLGQNFAKAFDVKFANKEGKQDYVWATSWGVSTRLMGALIMTHSDDNGLVLPPSLAPNQVVIVPIYKSDEEFAAVSEVANGILKDLRVKGVTVKFDDRDTQRPGAKFAQHELQGVPLRIAIGPKDLENGTVELARRDTLTKSVVALNDLTSTVENLLKEIQDTLFKKALDFRDNHITEVNSFEEFKDVLEKKTGFISAHWDGSNETEEKIKELTKATIRCIPLEMKPEEGVCVYSGKPSKGRVLFAKAY</sequence>
<proteinExistence type="inferred from homology"/>
<comment type="catalytic activity">
    <reaction evidence="7">
        <text>tRNA(Pro) + L-proline + ATP = L-prolyl-tRNA(Pro) + AMP + diphosphate</text>
        <dbReference type="Rhea" id="RHEA:14305"/>
        <dbReference type="Rhea" id="RHEA-COMP:9700"/>
        <dbReference type="Rhea" id="RHEA-COMP:9702"/>
        <dbReference type="ChEBI" id="CHEBI:30616"/>
        <dbReference type="ChEBI" id="CHEBI:33019"/>
        <dbReference type="ChEBI" id="CHEBI:60039"/>
        <dbReference type="ChEBI" id="CHEBI:78442"/>
        <dbReference type="ChEBI" id="CHEBI:78532"/>
        <dbReference type="ChEBI" id="CHEBI:456215"/>
        <dbReference type="EC" id="6.1.1.15"/>
    </reaction>
</comment>
<dbReference type="Proteomes" id="UP001597061">
    <property type="component" value="Unassembled WGS sequence"/>
</dbReference>
<dbReference type="Gene3D" id="3.30.930.10">
    <property type="entry name" value="Bira Bifunctional Protein, Domain 2"/>
    <property type="match status" value="1"/>
</dbReference>
<dbReference type="InterPro" id="IPR036621">
    <property type="entry name" value="Anticodon-bd_dom_sf"/>
</dbReference>
<comment type="domain">
    <text evidence="7">Consists of three domains: the N-terminal catalytic domain, the anticodon-binding domain and the C-terminal extension.</text>
</comment>
<dbReference type="HAMAP" id="MF_01571">
    <property type="entry name" value="Pro_tRNA_synth_type3"/>
    <property type="match status" value="1"/>
</dbReference>
<dbReference type="CDD" id="cd00862">
    <property type="entry name" value="ProRS_anticodon_zinc"/>
    <property type="match status" value="1"/>
</dbReference>
<dbReference type="NCBIfam" id="TIGR00408">
    <property type="entry name" value="proS_fam_I"/>
    <property type="match status" value="1"/>
</dbReference>
<dbReference type="SUPFAM" id="SSF55681">
    <property type="entry name" value="Class II aaRS and biotin synthetases"/>
    <property type="match status" value="1"/>
</dbReference>
<evidence type="ECO:0000313" key="10">
    <source>
        <dbReference type="Proteomes" id="UP001597061"/>
    </source>
</evidence>
<keyword evidence="1 7" id="KW-0963">Cytoplasm</keyword>
<dbReference type="InterPro" id="IPR002314">
    <property type="entry name" value="aa-tRNA-synt_IIb"/>
</dbReference>
<dbReference type="Gene3D" id="3.30.110.30">
    <property type="entry name" value="C-terminal domain of ProRS"/>
    <property type="match status" value="1"/>
</dbReference>
<dbReference type="InterPro" id="IPR004154">
    <property type="entry name" value="Anticodon-bd"/>
</dbReference>
<comment type="similarity">
    <text evidence="7">Belongs to the class-II aminoacyl-tRNA synthetase family. ProS type 3 subfamily.</text>
</comment>
<comment type="function">
    <text evidence="7">Catalyzes the attachment of proline to tRNA(Pro) in a two-step reaction: proline is first activated by ATP to form Pro-AMP and then transferred to the acceptor end of tRNA(Pro).</text>
</comment>
<evidence type="ECO:0000256" key="5">
    <source>
        <dbReference type="ARBA" id="ARBA00022917"/>
    </source>
</evidence>
<dbReference type="InterPro" id="IPR004499">
    <property type="entry name" value="Pro-tRNA-ligase_IIa_arc-type"/>
</dbReference>
<reference evidence="10" key="1">
    <citation type="journal article" date="2019" name="Int. J. Syst. Evol. Microbiol.">
        <title>The Global Catalogue of Microorganisms (GCM) 10K type strain sequencing project: providing services to taxonomists for standard genome sequencing and annotation.</title>
        <authorList>
            <consortium name="The Broad Institute Genomics Platform"/>
            <consortium name="The Broad Institute Genome Sequencing Center for Infectious Disease"/>
            <person name="Wu L."/>
            <person name="Ma J."/>
        </authorList>
    </citation>
    <scope>NUCLEOTIDE SEQUENCE [LARGE SCALE GENOMIC DNA]</scope>
    <source>
        <strain evidence="10">CCUG 62414</strain>
    </source>
</reference>
<dbReference type="InterPro" id="IPR016061">
    <property type="entry name" value="Pro-tRNA_ligase_II_C"/>
</dbReference>
<evidence type="ECO:0000256" key="4">
    <source>
        <dbReference type="ARBA" id="ARBA00022840"/>
    </source>
</evidence>
<keyword evidence="5 7" id="KW-0648">Protein biosynthesis</keyword>
<dbReference type="Pfam" id="PF00587">
    <property type="entry name" value="tRNA-synt_2b"/>
    <property type="match status" value="1"/>
</dbReference>
<dbReference type="Pfam" id="PF03129">
    <property type="entry name" value="HGTP_anticodon"/>
    <property type="match status" value="1"/>
</dbReference>
<feature type="domain" description="Aminoacyl-transfer RNA synthetases class-II family profile" evidence="8">
    <location>
        <begin position="27"/>
        <end position="295"/>
    </location>
</feature>
<protein>
    <recommendedName>
        <fullName evidence="7">Proline--tRNA ligase</fullName>
        <ecNumber evidence="7">6.1.1.15</ecNumber>
    </recommendedName>
    <alternativeName>
        <fullName evidence="7">Prolyl-tRNA synthetase</fullName>
        <shortName evidence="7">ProRS</shortName>
    </alternativeName>
</protein>
<dbReference type="InterPro" id="IPR045864">
    <property type="entry name" value="aa-tRNA-synth_II/BPL/LPL"/>
</dbReference>
<accession>A0ABW3JMJ3</accession>
<evidence type="ECO:0000256" key="1">
    <source>
        <dbReference type="ARBA" id="ARBA00022490"/>
    </source>
</evidence>
<comment type="caution">
    <text evidence="9">The sequence shown here is derived from an EMBL/GenBank/DDBJ whole genome shotgun (WGS) entry which is preliminary data.</text>
</comment>
<evidence type="ECO:0000259" key="8">
    <source>
        <dbReference type="PROSITE" id="PS50862"/>
    </source>
</evidence>
<keyword evidence="6 7" id="KW-0030">Aminoacyl-tRNA synthetase</keyword>
<comment type="subcellular location">
    <subcellularLocation>
        <location evidence="7">Cytoplasm</location>
    </subcellularLocation>
</comment>
<dbReference type="Gene3D" id="3.40.50.800">
    <property type="entry name" value="Anticodon-binding domain"/>
    <property type="match status" value="1"/>
</dbReference>
<comment type="subunit">
    <text evidence="7">Homodimer.</text>
</comment>